<protein>
    <recommendedName>
        <fullName evidence="3">YwgA family protein</fullName>
    </recommendedName>
</protein>
<evidence type="ECO:0008006" key="3">
    <source>
        <dbReference type="Google" id="ProtNLM"/>
    </source>
</evidence>
<reference evidence="1 2" key="1">
    <citation type="submission" date="2017-07" db="EMBL/GenBank/DDBJ databases">
        <title>Isolation and whole genome analysis of endospore-forming bacteria from heroin.</title>
        <authorList>
            <person name="Kalinowski J."/>
            <person name="Ahrens B."/>
            <person name="Al-Dilaimi A."/>
            <person name="Winkler A."/>
            <person name="Wibberg D."/>
            <person name="Schleenbecker U."/>
            <person name="Ruckert C."/>
            <person name="Wolfel R."/>
            <person name="Grass G."/>
        </authorList>
    </citation>
    <scope>NUCLEOTIDE SEQUENCE [LARGE SCALE GENOMIC DNA]</scope>
    <source>
        <strain evidence="1 2">7539</strain>
    </source>
</reference>
<dbReference type="RefSeq" id="WP_011248740.1">
    <property type="nucleotide sequence ID" value="NZ_BOQQ01000004.1"/>
</dbReference>
<accession>A0A268NZA3</accession>
<dbReference type="EMBL" id="NPCC01000012">
    <property type="protein sequence ID" value="PAE88833.1"/>
    <property type="molecule type" value="Genomic_DNA"/>
</dbReference>
<gene>
    <name evidence="1" type="ORF">CHH72_10690</name>
</gene>
<dbReference type="AlphaFoldDB" id="A0A268NZA3"/>
<sequence>MLRDHLNVLTLFAMSGEIVGRKKLQKMVYIAKQMGYPFNERYHFHRYGPYSDELTVRLEELCNLGFLIESEEDKGHYSQYRYTLSPQGQAFLEMYHPPVVGYKDLCQSLNSQSARFLELLSTILYFSDLEEGARREKIRQLKKKQNYSDDDFDEAHTYLQKLAQVVASA</sequence>
<comment type="caution">
    <text evidence="1">The sequence shown here is derived from an EMBL/GenBank/DDBJ whole genome shotgun (WGS) entry which is preliminary data.</text>
</comment>
<dbReference type="OMA" id="IAKKMQY"/>
<evidence type="ECO:0000313" key="1">
    <source>
        <dbReference type="EMBL" id="PAE88833.1"/>
    </source>
</evidence>
<evidence type="ECO:0000313" key="2">
    <source>
        <dbReference type="Proteomes" id="UP000216207"/>
    </source>
</evidence>
<organism evidence="1 2">
    <name type="scientific">Shouchella clausii</name>
    <name type="common">Alkalihalobacillus clausii</name>
    <dbReference type="NCBI Taxonomy" id="79880"/>
    <lineage>
        <taxon>Bacteria</taxon>
        <taxon>Bacillati</taxon>
        <taxon>Bacillota</taxon>
        <taxon>Bacilli</taxon>
        <taxon>Bacillales</taxon>
        <taxon>Bacillaceae</taxon>
        <taxon>Shouchella</taxon>
    </lineage>
</organism>
<dbReference type="Proteomes" id="UP000216207">
    <property type="component" value="Unassembled WGS sequence"/>
</dbReference>
<name>A0A268NZA3_SHOCL</name>
<proteinExistence type="predicted"/>